<dbReference type="Gene3D" id="3.90.550.10">
    <property type="entry name" value="Spore Coat Polysaccharide Biosynthesis Protein SpsA, Chain A"/>
    <property type="match status" value="1"/>
</dbReference>
<dbReference type="Proteomes" id="UP000278983">
    <property type="component" value="Unassembled WGS sequence"/>
</dbReference>
<dbReference type="PANTHER" id="PTHR22916:SF3">
    <property type="entry name" value="UDP-GLCNAC:BETAGAL BETA-1,3-N-ACETYLGLUCOSAMINYLTRANSFERASE-LIKE PROTEIN 1"/>
    <property type="match status" value="1"/>
</dbReference>
<sequence>MAKVSILVAVYNGEPTLKRCLDSLIAQTHVDIEVLCVDDCSTDASVSVLEDYSHRDDRIKVFRQSENKGQAVARNRGLAEASGEYVCFLDCDDRLSADALESAVSVFERHSSTDCVLLKVKMVDGTAEKDYPMTHFEVMTGYEAFLASLTWEIHGCYVTRAALHKQYPYDDTCRSYSDDNTTRIHYYHSREVRCCEGIYYYYKNELSVTHKPSVRRFDYLKANESMKRQLISFGVDEEVMKIYERVRWLVVVDTYMFYFLNRNKLSVEDATFGLNEIRRVWTTIETDKIEPSLKKKFGYMPLRFSWKMFRLQEEIYFTLKKLIGRI</sequence>
<accession>A0A3S0R987</accession>
<evidence type="ECO:0000313" key="3">
    <source>
        <dbReference type="Proteomes" id="UP000278983"/>
    </source>
</evidence>
<evidence type="ECO:0000313" key="2">
    <source>
        <dbReference type="EMBL" id="RUL58403.1"/>
    </source>
</evidence>
<dbReference type="CDD" id="cd00761">
    <property type="entry name" value="Glyco_tranf_GTA_type"/>
    <property type="match status" value="1"/>
</dbReference>
<comment type="caution">
    <text evidence="2">The sequence shown here is derived from an EMBL/GenBank/DDBJ whole genome shotgun (WGS) entry which is preliminary data.</text>
</comment>
<dbReference type="GO" id="GO:0016758">
    <property type="term" value="F:hexosyltransferase activity"/>
    <property type="evidence" value="ECO:0007669"/>
    <property type="project" value="UniProtKB-ARBA"/>
</dbReference>
<protein>
    <submittedName>
        <fullName evidence="2">Glycosyltransferase family 2 protein</fullName>
    </submittedName>
</protein>
<keyword evidence="2" id="KW-0808">Transferase</keyword>
<dbReference type="Pfam" id="PF00535">
    <property type="entry name" value="Glycos_transf_2"/>
    <property type="match status" value="1"/>
</dbReference>
<organism evidence="2 3">
    <name type="scientific">Prevotella koreensis</name>
    <dbReference type="NCBI Taxonomy" id="2490854"/>
    <lineage>
        <taxon>Bacteria</taxon>
        <taxon>Pseudomonadati</taxon>
        <taxon>Bacteroidota</taxon>
        <taxon>Bacteroidia</taxon>
        <taxon>Bacteroidales</taxon>
        <taxon>Prevotellaceae</taxon>
        <taxon>Prevotella</taxon>
    </lineage>
</organism>
<reference evidence="2 3" key="1">
    <citation type="submission" date="2018-12" db="EMBL/GenBank/DDBJ databases">
        <title>Genome sequencing of Prevotella sp. KCOM 3155 (= JS262).</title>
        <authorList>
            <person name="Kook J.-K."/>
            <person name="Park S.-N."/>
            <person name="Lim Y.K."/>
        </authorList>
    </citation>
    <scope>NUCLEOTIDE SEQUENCE [LARGE SCALE GENOMIC DNA]</scope>
    <source>
        <strain evidence="2 3">KCOM 3155</strain>
    </source>
</reference>
<proteinExistence type="predicted"/>
<dbReference type="OrthoDB" id="1114838at2"/>
<feature type="domain" description="Glycosyltransferase 2-like" evidence="1">
    <location>
        <begin position="5"/>
        <end position="165"/>
    </location>
</feature>
<dbReference type="EMBL" id="RYYU01000001">
    <property type="protein sequence ID" value="RUL58403.1"/>
    <property type="molecule type" value="Genomic_DNA"/>
</dbReference>
<evidence type="ECO:0000259" key="1">
    <source>
        <dbReference type="Pfam" id="PF00535"/>
    </source>
</evidence>
<dbReference type="SUPFAM" id="SSF53448">
    <property type="entry name" value="Nucleotide-diphospho-sugar transferases"/>
    <property type="match status" value="1"/>
</dbReference>
<gene>
    <name evidence="2" type="ORF">EHV08_00545</name>
</gene>
<keyword evidence="3" id="KW-1185">Reference proteome</keyword>
<dbReference type="InterPro" id="IPR001173">
    <property type="entry name" value="Glyco_trans_2-like"/>
</dbReference>
<dbReference type="InterPro" id="IPR029044">
    <property type="entry name" value="Nucleotide-diphossugar_trans"/>
</dbReference>
<dbReference type="RefSeq" id="WP_126677507.1">
    <property type="nucleotide sequence ID" value="NZ_CAUTUZ010000039.1"/>
</dbReference>
<dbReference type="PANTHER" id="PTHR22916">
    <property type="entry name" value="GLYCOSYLTRANSFERASE"/>
    <property type="match status" value="1"/>
</dbReference>
<dbReference type="AlphaFoldDB" id="A0A3S0R987"/>
<name>A0A3S0R987_9BACT</name>